<sequence>MKKGKKKEEVAEDYCFVCKDGGLLIVCEHGGCCKAYHPECVGQDSTILETNERWICGWHGCFICHKKKGFCNDCLKLALLIEENKDVDSDGDKVDFKDRDTYEFLFKEYWDIIKEEERLSLEDLHTVDALLKKGENNADVYYLDEAEFVSDVDDRGNGELPLIELFKGQHVQTKAMRKKYRSGRKEFTGWASRELIQFLTSIGKSTDKPIPQFEVYDMITEYIYENKLLHPKRKKKVICDARLHYLFKRRSINRLKISDLLESHFPNDQVPEDKSPFYSEDESSSMDCKRQRRTRSRSGGKTQKFVAIDSRHKVFEVPKKFYASVTAKNIKLVYLRRSLIEEFLKNPDTFDRKVIDCFVRVKCDPKDYSSRSFFQLMQVTGIKRASESYKIGENSSNIMLLVSDVKDVNKDIRICMLSDDDFSEEECQDLHKRMKEGLLKRPTIAEFDQKARSLHEEITNHWIDREILMLQKLIDRANEKGWRRELYEYIERREQLQTPSVRERLLKEFPQVIADAEIELEPTEYSSDDQGEQEGDGASPYQRVPERKNEDSDLKLLLSSGMIDATNEKDEGEVEGSPNSIHSFLFPTISSERFI</sequence>
<organism evidence="1 2">
    <name type="scientific">Persea americana</name>
    <name type="common">Avocado</name>
    <dbReference type="NCBI Taxonomy" id="3435"/>
    <lineage>
        <taxon>Eukaryota</taxon>
        <taxon>Viridiplantae</taxon>
        <taxon>Streptophyta</taxon>
        <taxon>Embryophyta</taxon>
        <taxon>Tracheophyta</taxon>
        <taxon>Spermatophyta</taxon>
        <taxon>Magnoliopsida</taxon>
        <taxon>Magnoliidae</taxon>
        <taxon>Laurales</taxon>
        <taxon>Lauraceae</taxon>
        <taxon>Persea</taxon>
    </lineage>
</organism>
<accession>A0ACC2KVQ3</accession>
<comment type="caution">
    <text evidence="1">The sequence shown here is derived from an EMBL/GenBank/DDBJ whole genome shotgun (WGS) entry which is preliminary data.</text>
</comment>
<evidence type="ECO:0000313" key="1">
    <source>
        <dbReference type="EMBL" id="KAJ8625346.1"/>
    </source>
</evidence>
<protein>
    <submittedName>
        <fullName evidence="1">Uncharacterized protein</fullName>
    </submittedName>
</protein>
<dbReference type="EMBL" id="CM056819">
    <property type="protein sequence ID" value="KAJ8625346.1"/>
    <property type="molecule type" value="Genomic_DNA"/>
</dbReference>
<name>A0ACC2KVQ3_PERAE</name>
<dbReference type="Proteomes" id="UP001234297">
    <property type="component" value="Chromosome 11"/>
</dbReference>
<proteinExistence type="predicted"/>
<keyword evidence="2" id="KW-1185">Reference proteome</keyword>
<reference evidence="1 2" key="1">
    <citation type="journal article" date="2022" name="Hortic Res">
        <title>A haplotype resolved chromosomal level avocado genome allows analysis of novel avocado genes.</title>
        <authorList>
            <person name="Nath O."/>
            <person name="Fletcher S.J."/>
            <person name="Hayward A."/>
            <person name="Shaw L.M."/>
            <person name="Masouleh A.K."/>
            <person name="Furtado A."/>
            <person name="Henry R.J."/>
            <person name="Mitter N."/>
        </authorList>
    </citation>
    <scope>NUCLEOTIDE SEQUENCE [LARGE SCALE GENOMIC DNA]</scope>
    <source>
        <strain evidence="2">cv. Hass</strain>
    </source>
</reference>
<gene>
    <name evidence="1" type="ORF">MRB53_033876</name>
</gene>
<evidence type="ECO:0000313" key="2">
    <source>
        <dbReference type="Proteomes" id="UP001234297"/>
    </source>
</evidence>